<dbReference type="Proteomes" id="UP001186944">
    <property type="component" value="Unassembled WGS sequence"/>
</dbReference>
<sequence length="769" mass="88880">MASPDVAAHFYDHVVKLLSKEPQDRGDVEIDQILAWFRKKSDLFKTLKKEIIADLIKNCEFETDEKDDVIIQQGDKGDCFFIILSGSVAIHINTTYGIEDDTNDEKEDDGSRTSRRDDSASTTSERKHLDRSKFGNYVGKIEAGKSFGELALINADCVRNATIIANERTDLVVVNRELYNRSLKAFQEKDFEERKKFVETNELFTNWQHKYKKQMAMSLRKEKMYFDSVIVRQGTPVDGIIFLLSGQVKLLTDPTLHEVQYPEYFPLADPDDLEKEEARESLRRELSMLSPNFEHRKSPEKRQTTPHSTMSSPHSSVISPYVLSPSQDGKSRNRTPHRSAIEVCNLGAQEVLGDLEAVLDLPTYSYTIICSQEAEFYVLDQKNYDRLIEKRNPKVIEMLKKAVQQKYSIRLSWVQDNQIPLLRYFLYKIEEELKSRSQKSSVIKLQSRENTSEWSVTNLAKGPLIDMFGPGSVFYTIRMKDKQRHRERDKYNVDHRRIHTRSHVPPRVTGPAPTLTSQRTFVTQTGLTAEGEEEDRESLHSGEEGEGYDVTDKEHPKLICEHSRSTMANCVSTEEVSEETRDKEVNEGALQVLESKIEAWHKSLGEDPHRRQAKRTVKLHRMNETNVPPHPGKTIYIRPRQRRKIDVIANIKASNTEESIPSMFRFIYDRCKVDINILASTFISQGSPFSHLHRDMHLSSSSEITRSPRSERHRPLSSRPWIVPSYVKKKRPSSARQYTAQEYEALKEELRRKQKAFKSLLSRPSNSYF</sequence>
<feature type="compositionally biased region" description="Low complexity" evidence="2">
    <location>
        <begin position="305"/>
        <end position="320"/>
    </location>
</feature>
<evidence type="ECO:0000256" key="1">
    <source>
        <dbReference type="SAM" id="Coils"/>
    </source>
</evidence>
<evidence type="ECO:0000259" key="3">
    <source>
        <dbReference type="PROSITE" id="PS50042"/>
    </source>
</evidence>
<dbReference type="InterPro" id="IPR018490">
    <property type="entry name" value="cNMP-bd_dom_sf"/>
</dbReference>
<name>A0AA88YE88_PINIB</name>
<dbReference type="Gene3D" id="2.60.120.10">
    <property type="entry name" value="Jelly Rolls"/>
    <property type="match status" value="2"/>
</dbReference>
<evidence type="ECO:0000313" key="4">
    <source>
        <dbReference type="EMBL" id="KAK3103549.1"/>
    </source>
</evidence>
<feature type="compositionally biased region" description="Acidic residues" evidence="2">
    <location>
        <begin position="99"/>
        <end position="108"/>
    </location>
</feature>
<feature type="domain" description="Cyclic nucleotide-binding" evidence="3">
    <location>
        <begin position="43"/>
        <end position="200"/>
    </location>
</feature>
<dbReference type="PANTHER" id="PTHR23011">
    <property type="entry name" value="CYCLIC NUCLEOTIDE-BINDING DOMAIN CONTAINING PROTEIN"/>
    <property type="match status" value="1"/>
</dbReference>
<feature type="region of interest" description="Disordered" evidence="2">
    <location>
        <begin position="99"/>
        <end position="127"/>
    </location>
</feature>
<feature type="compositionally biased region" description="Basic and acidic residues" evidence="2">
    <location>
        <begin position="293"/>
        <end position="303"/>
    </location>
</feature>
<keyword evidence="1" id="KW-0175">Coiled coil</keyword>
<dbReference type="AlphaFoldDB" id="A0AA88YE88"/>
<feature type="region of interest" description="Disordered" evidence="2">
    <location>
        <begin position="286"/>
        <end position="336"/>
    </location>
</feature>
<feature type="region of interest" description="Disordered" evidence="2">
    <location>
        <begin position="526"/>
        <end position="550"/>
    </location>
</feature>
<feature type="domain" description="Cyclic nucleotide-binding" evidence="3">
    <location>
        <begin position="203"/>
        <end position="265"/>
    </location>
</feature>
<organism evidence="4 5">
    <name type="scientific">Pinctada imbricata</name>
    <name type="common">Atlantic pearl-oyster</name>
    <name type="synonym">Pinctada martensii</name>
    <dbReference type="NCBI Taxonomy" id="66713"/>
    <lineage>
        <taxon>Eukaryota</taxon>
        <taxon>Metazoa</taxon>
        <taxon>Spiralia</taxon>
        <taxon>Lophotrochozoa</taxon>
        <taxon>Mollusca</taxon>
        <taxon>Bivalvia</taxon>
        <taxon>Autobranchia</taxon>
        <taxon>Pteriomorphia</taxon>
        <taxon>Pterioida</taxon>
        <taxon>Pterioidea</taxon>
        <taxon>Pteriidae</taxon>
        <taxon>Pinctada</taxon>
    </lineage>
</organism>
<protein>
    <recommendedName>
        <fullName evidence="3">Cyclic nucleotide-binding domain-containing protein</fullName>
    </recommendedName>
</protein>
<dbReference type="InterPro" id="IPR014710">
    <property type="entry name" value="RmlC-like_jellyroll"/>
</dbReference>
<dbReference type="PRINTS" id="PR00103">
    <property type="entry name" value="CAMPKINASE"/>
</dbReference>
<keyword evidence="5" id="KW-1185">Reference proteome</keyword>
<feature type="coiled-coil region" evidence="1">
    <location>
        <begin position="736"/>
        <end position="763"/>
    </location>
</feature>
<reference evidence="4" key="1">
    <citation type="submission" date="2019-08" db="EMBL/GenBank/DDBJ databases">
        <title>The improved chromosome-level genome for the pearl oyster Pinctada fucata martensii using PacBio sequencing and Hi-C.</title>
        <authorList>
            <person name="Zheng Z."/>
        </authorList>
    </citation>
    <scope>NUCLEOTIDE SEQUENCE</scope>
    <source>
        <strain evidence="4">ZZ-2019</strain>
        <tissue evidence="4">Adductor muscle</tissue>
    </source>
</reference>
<evidence type="ECO:0000313" key="5">
    <source>
        <dbReference type="Proteomes" id="UP001186944"/>
    </source>
</evidence>
<dbReference type="CDD" id="cd00038">
    <property type="entry name" value="CAP_ED"/>
    <property type="match status" value="1"/>
</dbReference>
<dbReference type="PROSITE" id="PS00888">
    <property type="entry name" value="CNMP_BINDING_1"/>
    <property type="match status" value="1"/>
</dbReference>
<dbReference type="InterPro" id="IPR018488">
    <property type="entry name" value="cNMP-bd_CS"/>
</dbReference>
<dbReference type="EMBL" id="VSWD01000005">
    <property type="protein sequence ID" value="KAK3103549.1"/>
    <property type="molecule type" value="Genomic_DNA"/>
</dbReference>
<dbReference type="SUPFAM" id="SSF51206">
    <property type="entry name" value="cAMP-binding domain-like"/>
    <property type="match status" value="2"/>
</dbReference>
<accession>A0AA88YE88</accession>
<evidence type="ECO:0000256" key="2">
    <source>
        <dbReference type="SAM" id="MobiDB-lite"/>
    </source>
</evidence>
<proteinExistence type="predicted"/>
<dbReference type="SMART" id="SM00100">
    <property type="entry name" value="cNMP"/>
    <property type="match status" value="1"/>
</dbReference>
<dbReference type="PROSITE" id="PS50042">
    <property type="entry name" value="CNMP_BINDING_3"/>
    <property type="match status" value="2"/>
</dbReference>
<dbReference type="InterPro" id="IPR000595">
    <property type="entry name" value="cNMP-bd_dom"/>
</dbReference>
<feature type="compositionally biased region" description="Basic and acidic residues" evidence="2">
    <location>
        <begin position="109"/>
        <end position="127"/>
    </location>
</feature>
<gene>
    <name evidence="4" type="ORF">FSP39_020080</name>
</gene>
<comment type="caution">
    <text evidence="4">The sequence shown here is derived from an EMBL/GenBank/DDBJ whole genome shotgun (WGS) entry which is preliminary data.</text>
</comment>
<dbReference type="PANTHER" id="PTHR23011:SF28">
    <property type="entry name" value="CYCLIC NUCLEOTIDE-BINDING DOMAIN CONTAINING PROTEIN"/>
    <property type="match status" value="1"/>
</dbReference>